<organism evidence="1 2">
    <name type="scientific">Chondrus crispus</name>
    <name type="common">Carrageen Irish moss</name>
    <name type="synonym">Polymorpha crispa</name>
    <dbReference type="NCBI Taxonomy" id="2769"/>
    <lineage>
        <taxon>Eukaryota</taxon>
        <taxon>Rhodophyta</taxon>
        <taxon>Florideophyceae</taxon>
        <taxon>Rhodymeniophycidae</taxon>
        <taxon>Gigartinales</taxon>
        <taxon>Gigartinaceae</taxon>
        <taxon>Chondrus</taxon>
    </lineage>
</organism>
<accession>R7QLQ2</accession>
<dbReference type="KEGG" id="ccp:CHC_T00006502001"/>
<dbReference type="Gramene" id="CDF38713">
    <property type="protein sequence ID" value="CDF38713"/>
    <property type="gene ID" value="CHC_T00006502001"/>
</dbReference>
<dbReference type="GeneID" id="17326348"/>
<proteinExistence type="predicted"/>
<gene>
    <name evidence="1" type="ORF">CHC_T00006502001</name>
</gene>
<keyword evidence="2" id="KW-1185">Reference proteome</keyword>
<dbReference type="RefSeq" id="XP_005718618.1">
    <property type="nucleotide sequence ID" value="XM_005718561.1"/>
</dbReference>
<dbReference type="Proteomes" id="UP000012073">
    <property type="component" value="Unassembled WGS sequence"/>
</dbReference>
<dbReference type="EMBL" id="HG001959">
    <property type="protein sequence ID" value="CDF38713.1"/>
    <property type="molecule type" value="Genomic_DNA"/>
</dbReference>
<sequence>MGKPFPIERVRLSLGRFASWWIVFVSAWRAACHSSESDQSRWRGHGREPWKFEDLMWMWD</sequence>
<name>R7QLQ2_CHOCR</name>
<protein>
    <submittedName>
        <fullName evidence="1">Uncharacterized protein</fullName>
    </submittedName>
</protein>
<reference evidence="2" key="1">
    <citation type="journal article" date="2013" name="Proc. Natl. Acad. Sci. U.S.A.">
        <title>Genome structure and metabolic features in the red seaweed Chondrus crispus shed light on evolution of the Archaeplastida.</title>
        <authorList>
            <person name="Collen J."/>
            <person name="Porcel B."/>
            <person name="Carre W."/>
            <person name="Ball S.G."/>
            <person name="Chaparro C."/>
            <person name="Tonon T."/>
            <person name="Barbeyron T."/>
            <person name="Michel G."/>
            <person name="Noel B."/>
            <person name="Valentin K."/>
            <person name="Elias M."/>
            <person name="Artiguenave F."/>
            <person name="Arun A."/>
            <person name="Aury J.M."/>
            <person name="Barbosa-Neto J.F."/>
            <person name="Bothwell J.H."/>
            <person name="Bouget F.Y."/>
            <person name="Brillet L."/>
            <person name="Cabello-Hurtado F."/>
            <person name="Capella-Gutierrez S."/>
            <person name="Charrier B."/>
            <person name="Cladiere L."/>
            <person name="Cock J.M."/>
            <person name="Coelho S.M."/>
            <person name="Colleoni C."/>
            <person name="Czjzek M."/>
            <person name="Da Silva C."/>
            <person name="Delage L."/>
            <person name="Denoeud F."/>
            <person name="Deschamps P."/>
            <person name="Dittami S.M."/>
            <person name="Gabaldon T."/>
            <person name="Gachon C.M."/>
            <person name="Groisillier A."/>
            <person name="Herve C."/>
            <person name="Jabbari K."/>
            <person name="Katinka M."/>
            <person name="Kloareg B."/>
            <person name="Kowalczyk N."/>
            <person name="Labadie K."/>
            <person name="Leblanc C."/>
            <person name="Lopez P.J."/>
            <person name="McLachlan D.H."/>
            <person name="Meslet-Cladiere L."/>
            <person name="Moustafa A."/>
            <person name="Nehr Z."/>
            <person name="Nyvall Collen P."/>
            <person name="Panaud O."/>
            <person name="Partensky F."/>
            <person name="Poulain J."/>
            <person name="Rensing S.A."/>
            <person name="Rousvoal S."/>
            <person name="Samson G."/>
            <person name="Symeonidi A."/>
            <person name="Weissenbach J."/>
            <person name="Zambounis A."/>
            <person name="Wincker P."/>
            <person name="Boyen C."/>
        </authorList>
    </citation>
    <scope>NUCLEOTIDE SEQUENCE [LARGE SCALE GENOMIC DNA]</scope>
    <source>
        <strain evidence="2">cv. Stackhouse</strain>
    </source>
</reference>
<evidence type="ECO:0000313" key="1">
    <source>
        <dbReference type="EMBL" id="CDF38713.1"/>
    </source>
</evidence>
<evidence type="ECO:0000313" key="2">
    <source>
        <dbReference type="Proteomes" id="UP000012073"/>
    </source>
</evidence>
<dbReference type="AlphaFoldDB" id="R7QLQ2"/>